<keyword evidence="3 5" id="KW-0732">Signal</keyword>
<sequence>MKRLTRWAGLAMAVLLLSGALQAQAEAVSPDASINAWLMRLHEASRKRAYTGTFVVSAGGNMASAKIWHVCDGTQQMERVESLSGPPRSTFRRNDQVVTFYPQNRIAVAESRDSLGLFPNLLKSSDSTIAEFYKLKVLPQERIAGFDADVVQLVPKDNVRFGYRVWSEKKSGLVMQLQTLDLDGKVLEQAAFSELQLDAPVSMGKLSQMMANTDGYRVEHSDLQKTTADAQGWVMRTLVAGFKPMGCYKRPVAALAGASGHAAGNAMQWMFSDGLATVSLFVEAYDSQRHVREGATDMGGATHTLTRRFNAWWITAVGEVPPATLSIFARGLERKK</sequence>
<evidence type="ECO:0000256" key="3">
    <source>
        <dbReference type="ARBA" id="ARBA00022729"/>
    </source>
</evidence>
<dbReference type="InterPro" id="IPR033436">
    <property type="entry name" value="MucB/RseB_C"/>
</dbReference>
<dbReference type="Pfam" id="PF17188">
    <property type="entry name" value="MucB_RseB_C"/>
    <property type="match status" value="1"/>
</dbReference>
<dbReference type="PANTHER" id="PTHR38782">
    <property type="match status" value="1"/>
</dbReference>
<dbReference type="AlphaFoldDB" id="A0A1P8KCH2"/>
<dbReference type="RefSeq" id="WP_076069756.1">
    <property type="nucleotide sequence ID" value="NZ_CP019239.1"/>
</dbReference>
<organism evidence="8 9">
    <name type="scientific">Rhodoferax saidenbachensis</name>
    <dbReference type="NCBI Taxonomy" id="1484693"/>
    <lineage>
        <taxon>Bacteria</taxon>
        <taxon>Pseudomonadati</taxon>
        <taxon>Pseudomonadota</taxon>
        <taxon>Betaproteobacteria</taxon>
        <taxon>Burkholderiales</taxon>
        <taxon>Comamonadaceae</taxon>
        <taxon>Rhodoferax</taxon>
    </lineage>
</organism>
<gene>
    <name evidence="8" type="ORF">RS694_14580</name>
</gene>
<evidence type="ECO:0000313" key="9">
    <source>
        <dbReference type="Proteomes" id="UP000186110"/>
    </source>
</evidence>
<accession>A0A1P8KCH2</accession>
<dbReference type="Proteomes" id="UP000186110">
    <property type="component" value="Chromosome"/>
</dbReference>
<dbReference type="InterPro" id="IPR005588">
    <property type="entry name" value="MucB_RseB"/>
</dbReference>
<keyword evidence="4" id="KW-0574">Periplasm</keyword>
<feature type="domain" description="MucB/RseB N-terminal" evidence="6">
    <location>
        <begin position="34"/>
        <end position="210"/>
    </location>
</feature>
<dbReference type="KEGG" id="rsb:RS694_14580"/>
<protein>
    <submittedName>
        <fullName evidence="8">Transcriptional regulator</fullName>
    </submittedName>
</protein>
<dbReference type="EMBL" id="CP019239">
    <property type="protein sequence ID" value="APW43638.1"/>
    <property type="molecule type" value="Genomic_DNA"/>
</dbReference>
<dbReference type="GO" id="GO:0045152">
    <property type="term" value="F:antisigma factor binding"/>
    <property type="evidence" value="ECO:0007669"/>
    <property type="project" value="TreeGrafter"/>
</dbReference>
<evidence type="ECO:0000256" key="1">
    <source>
        <dbReference type="ARBA" id="ARBA00004418"/>
    </source>
</evidence>
<dbReference type="CDD" id="cd16327">
    <property type="entry name" value="RseB"/>
    <property type="match status" value="1"/>
</dbReference>
<dbReference type="GO" id="GO:0032885">
    <property type="term" value="P:regulation of polysaccharide biosynthetic process"/>
    <property type="evidence" value="ECO:0007669"/>
    <property type="project" value="TreeGrafter"/>
</dbReference>
<evidence type="ECO:0000256" key="5">
    <source>
        <dbReference type="SAM" id="SignalP"/>
    </source>
</evidence>
<dbReference type="Pfam" id="PF03888">
    <property type="entry name" value="MucB_RseB"/>
    <property type="match status" value="1"/>
</dbReference>
<reference evidence="8 9" key="1">
    <citation type="submission" date="2017-01" db="EMBL/GenBank/DDBJ databases">
        <authorList>
            <person name="Mah S.A."/>
            <person name="Swanson W.J."/>
            <person name="Moy G.W."/>
            <person name="Vacquier V.D."/>
        </authorList>
    </citation>
    <scope>NUCLEOTIDE SEQUENCE [LARGE SCALE GENOMIC DNA]</scope>
    <source>
        <strain evidence="8 9">DSM 22694</strain>
    </source>
</reference>
<evidence type="ECO:0000259" key="6">
    <source>
        <dbReference type="Pfam" id="PF03888"/>
    </source>
</evidence>
<name>A0A1P8KCH2_9BURK</name>
<feature type="chain" id="PRO_5010271751" evidence="5">
    <location>
        <begin position="26"/>
        <end position="336"/>
    </location>
</feature>
<feature type="signal peptide" evidence="5">
    <location>
        <begin position="1"/>
        <end position="25"/>
    </location>
</feature>
<dbReference type="Gene3D" id="3.30.200.100">
    <property type="entry name" value="MucB/RseB, C-terminal domain"/>
    <property type="match status" value="1"/>
</dbReference>
<dbReference type="GO" id="GO:0030288">
    <property type="term" value="C:outer membrane-bounded periplasmic space"/>
    <property type="evidence" value="ECO:0007669"/>
    <property type="project" value="TreeGrafter"/>
</dbReference>
<dbReference type="PIRSF" id="PIRSF005427">
    <property type="entry name" value="RseB"/>
    <property type="match status" value="1"/>
</dbReference>
<evidence type="ECO:0000256" key="2">
    <source>
        <dbReference type="ARBA" id="ARBA00008150"/>
    </source>
</evidence>
<dbReference type="STRING" id="1484693.RS694_14580"/>
<dbReference type="eggNOG" id="COG3026">
    <property type="taxonomic scope" value="Bacteria"/>
</dbReference>
<dbReference type="Gene3D" id="2.50.20.10">
    <property type="entry name" value="Lipoprotein localisation LolA/LolB/LppX"/>
    <property type="match status" value="1"/>
</dbReference>
<evidence type="ECO:0000313" key="8">
    <source>
        <dbReference type="EMBL" id="APW43638.1"/>
    </source>
</evidence>
<evidence type="ECO:0000256" key="4">
    <source>
        <dbReference type="ARBA" id="ARBA00022764"/>
    </source>
</evidence>
<dbReference type="InterPro" id="IPR033434">
    <property type="entry name" value="MucB/RseB_N"/>
</dbReference>
<keyword evidence="9" id="KW-1185">Reference proteome</keyword>
<dbReference type="PANTHER" id="PTHR38782:SF1">
    <property type="entry name" value="SIGMA-E FACTOR REGULATORY PROTEIN RSEB"/>
    <property type="match status" value="1"/>
</dbReference>
<evidence type="ECO:0000259" key="7">
    <source>
        <dbReference type="Pfam" id="PF17188"/>
    </source>
</evidence>
<comment type="similarity">
    <text evidence="2">Belongs to the RseB family.</text>
</comment>
<comment type="subcellular location">
    <subcellularLocation>
        <location evidence="1">Periplasm</location>
    </subcellularLocation>
</comment>
<feature type="domain" description="MucB/RseB C-terminal" evidence="7">
    <location>
        <begin position="228"/>
        <end position="332"/>
    </location>
</feature>
<dbReference type="InterPro" id="IPR038484">
    <property type="entry name" value="MucB/RseB_C_sf"/>
</dbReference>
<proteinExistence type="inferred from homology"/>